<dbReference type="GO" id="GO:0005634">
    <property type="term" value="C:nucleus"/>
    <property type="evidence" value="ECO:0007669"/>
    <property type="project" value="TreeGrafter"/>
</dbReference>
<gene>
    <name evidence="3" type="ORF">NSCI0253_LOCUS18346</name>
</gene>
<accession>A0A7S1F4D9</accession>
<feature type="compositionally biased region" description="Basic and acidic residues" evidence="2">
    <location>
        <begin position="29"/>
        <end position="38"/>
    </location>
</feature>
<dbReference type="GO" id="GO:0003677">
    <property type="term" value="F:DNA binding"/>
    <property type="evidence" value="ECO:0007669"/>
    <property type="project" value="InterPro"/>
</dbReference>
<dbReference type="PANTHER" id="PTHR10840:SF0">
    <property type="entry name" value="PROGRAMMED CELL DEATH PROTEIN 5"/>
    <property type="match status" value="1"/>
</dbReference>
<proteinExistence type="inferred from homology"/>
<organism evidence="3">
    <name type="scientific">Noctiluca scintillans</name>
    <name type="common">Sea sparkle</name>
    <name type="synonym">Red tide dinoflagellate</name>
    <dbReference type="NCBI Taxonomy" id="2966"/>
    <lineage>
        <taxon>Eukaryota</taxon>
        <taxon>Sar</taxon>
        <taxon>Alveolata</taxon>
        <taxon>Dinophyceae</taxon>
        <taxon>Noctilucales</taxon>
        <taxon>Noctilucaceae</taxon>
        <taxon>Noctiluca</taxon>
    </lineage>
</organism>
<evidence type="ECO:0000256" key="1">
    <source>
        <dbReference type="ARBA" id="ARBA00010490"/>
    </source>
</evidence>
<dbReference type="PANTHER" id="PTHR10840">
    <property type="entry name" value="PROGRAMMED CELL DEATH PROTEIN 5"/>
    <property type="match status" value="1"/>
</dbReference>
<feature type="region of interest" description="Disordered" evidence="2">
    <location>
        <begin position="1"/>
        <end position="38"/>
    </location>
</feature>
<dbReference type="Gene3D" id="1.10.8.140">
    <property type="entry name" value="PDCD5-like"/>
    <property type="match status" value="1"/>
</dbReference>
<dbReference type="EMBL" id="HBFQ01025922">
    <property type="protein sequence ID" value="CAD8843996.1"/>
    <property type="molecule type" value="Transcribed_RNA"/>
</dbReference>
<evidence type="ECO:0000256" key="2">
    <source>
        <dbReference type="SAM" id="MobiDB-lite"/>
    </source>
</evidence>
<evidence type="ECO:0008006" key="4">
    <source>
        <dbReference type="Google" id="ProtNLM"/>
    </source>
</evidence>
<sequence length="129" mass="14702">MDKKEEAKAKAAAATSQNQEAQLQQMQEQQEKVAQEQEKKRMMVRQIMEPDALERLNRIRLVKPEKTERLEMQIMQLASTGMLQEKISDSQLVSMLDKIDGSTKGPSVTIQRKQRVVDDDDVDIDALCG</sequence>
<dbReference type="InterPro" id="IPR002836">
    <property type="entry name" value="PDCD5-like"/>
</dbReference>
<feature type="compositionally biased region" description="Low complexity" evidence="2">
    <location>
        <begin position="10"/>
        <end position="28"/>
    </location>
</feature>
<protein>
    <recommendedName>
        <fullName evidence="4">Programmed cell death protein 5</fullName>
    </recommendedName>
</protein>
<dbReference type="GO" id="GO:0005829">
    <property type="term" value="C:cytosol"/>
    <property type="evidence" value="ECO:0007669"/>
    <property type="project" value="TreeGrafter"/>
</dbReference>
<name>A0A7S1F4D9_NOCSC</name>
<dbReference type="PIRSF" id="PIRSF015730">
    <property type="entry name" value="TFAR19"/>
    <property type="match status" value="1"/>
</dbReference>
<dbReference type="AlphaFoldDB" id="A0A7S1F4D9"/>
<reference evidence="3" key="1">
    <citation type="submission" date="2021-01" db="EMBL/GenBank/DDBJ databases">
        <authorList>
            <person name="Corre E."/>
            <person name="Pelletier E."/>
            <person name="Niang G."/>
            <person name="Scheremetjew M."/>
            <person name="Finn R."/>
            <person name="Kale V."/>
            <person name="Holt S."/>
            <person name="Cochrane G."/>
            <person name="Meng A."/>
            <person name="Brown T."/>
            <person name="Cohen L."/>
        </authorList>
    </citation>
    <scope>NUCLEOTIDE SEQUENCE</scope>
</reference>
<comment type="similarity">
    <text evidence="1">Belongs to the PDCD5 family.</text>
</comment>
<dbReference type="Pfam" id="PF01984">
    <property type="entry name" value="dsDNA_bind"/>
    <property type="match status" value="1"/>
</dbReference>
<evidence type="ECO:0000313" key="3">
    <source>
        <dbReference type="EMBL" id="CAD8843996.1"/>
    </source>
</evidence>
<dbReference type="InterPro" id="IPR036883">
    <property type="entry name" value="PDCD5-like_sf"/>
</dbReference>
<dbReference type="SUPFAM" id="SSF46950">
    <property type="entry name" value="Double-stranded DNA-binding domain"/>
    <property type="match status" value="1"/>
</dbReference>